<name>A0ABU8P8W5_9HYPH</name>
<dbReference type="Proteomes" id="UP001375812">
    <property type="component" value="Unassembled WGS sequence"/>
</dbReference>
<dbReference type="RefSeq" id="WP_105541264.1">
    <property type="nucleotide sequence ID" value="NZ_JBBGZH010000001.1"/>
</dbReference>
<dbReference type="Pfam" id="PF05045">
    <property type="entry name" value="RgpF"/>
    <property type="match status" value="1"/>
</dbReference>
<organism evidence="1 2">
    <name type="scientific">Ochrobactrum vermis</name>
    <dbReference type="NCBI Taxonomy" id="1827297"/>
    <lineage>
        <taxon>Bacteria</taxon>
        <taxon>Pseudomonadati</taxon>
        <taxon>Pseudomonadota</taxon>
        <taxon>Alphaproteobacteria</taxon>
        <taxon>Hyphomicrobiales</taxon>
        <taxon>Brucellaceae</taxon>
        <taxon>Brucella/Ochrobactrum group</taxon>
        <taxon>Ochrobactrum</taxon>
    </lineage>
</organism>
<protein>
    <submittedName>
        <fullName evidence="1">Rhamnan synthesis F family protein</fullName>
    </submittedName>
</protein>
<dbReference type="EMBL" id="JBBGZH010000001">
    <property type="protein sequence ID" value="MEJ5018695.1"/>
    <property type="molecule type" value="Genomic_DNA"/>
</dbReference>
<dbReference type="InterPro" id="IPR007739">
    <property type="entry name" value="RgpF"/>
</dbReference>
<keyword evidence="2" id="KW-1185">Reference proteome</keyword>
<proteinExistence type="predicted"/>
<gene>
    <name evidence="1" type="ORF">WH297_02920</name>
</gene>
<reference evidence="1 2" key="1">
    <citation type="submission" date="2023-12" db="EMBL/GenBank/DDBJ databases">
        <title>Gut-associated functions are favored during microbiome assembly across C. elegans life.</title>
        <authorList>
            <person name="Zimmermann J."/>
        </authorList>
    </citation>
    <scope>NUCLEOTIDE SEQUENCE [LARGE SCALE GENOMIC DNA]</scope>
    <source>
        <strain evidence="1 2">MYb71</strain>
    </source>
</reference>
<comment type="caution">
    <text evidence="1">The sequence shown here is derived from an EMBL/GenBank/DDBJ whole genome shotgun (WGS) entry which is preliminary data.</text>
</comment>
<accession>A0ABU8P8W5</accession>
<sequence>MTKRLAIAFFYDENHIVDDYMIYLMRHLKPFVDHTIFVSNGPLSKDSELALKEVSEEVILRKNEGFDVWAYKAGLEHIGYDRLKEYDEVLLYNHTFYGPIFPFSEMFGEMERRPDDFWGISSHGKLDPNPFTGSGVLPEHINSHFIAVRQPLLGSQIFREYWETMGRIDTYDESVLKHESRFTAYFSKYGYKWSTYVDLRNYDTPYPVFLNITKSLENRSPILKRRLFFHDPLFLDHHAVDVPNAIKFIENNTDYDVSLIWKNIVRGAEPRILNTNAGLTKILPDYPVAGRPAPEQIKIALCAHIYYVEMTNELLDAADNLPFRYDFIATTDSNDKKQQIERIASERTSLGNIIVRVVEQNRGRDMSSLFITCRDLFLDDRYDLVLRLHTKKSPQVAAEHSSVFKRHLVENLVGSSYYAESIIHHFQENKHLGLAFPPVIHFSYPTLGKAWFKNKNKVQGLCEEMGIRVKIDEETPVAPYGTMFWFRPAALRKLFNYEWQWSDFNEEPNHVDGGLAHALERLIGYVAMDAAYTVHHVMTPSQAAKNYGYLEYKYQKIVSLTPDHYTYYLAEVLRYWKLNNHPLDRYEYTNISIRKSITMLFGAIKRSIQFRTGRLKSKVTIVKIPKVKKSRDVTGTGVK</sequence>
<evidence type="ECO:0000313" key="1">
    <source>
        <dbReference type="EMBL" id="MEJ5018695.1"/>
    </source>
</evidence>
<evidence type="ECO:0000313" key="2">
    <source>
        <dbReference type="Proteomes" id="UP001375812"/>
    </source>
</evidence>